<name>A0A6C0IB44_9ZZZZ</name>
<dbReference type="SUPFAM" id="SSF53756">
    <property type="entry name" value="UDP-Glycosyltransferase/glycogen phosphorylase"/>
    <property type="match status" value="1"/>
</dbReference>
<evidence type="ECO:0008006" key="2">
    <source>
        <dbReference type="Google" id="ProtNLM"/>
    </source>
</evidence>
<proteinExistence type="predicted"/>
<evidence type="ECO:0000313" key="1">
    <source>
        <dbReference type="EMBL" id="QHT90248.1"/>
    </source>
</evidence>
<dbReference type="AlphaFoldDB" id="A0A6C0IB44"/>
<reference evidence="1" key="1">
    <citation type="journal article" date="2020" name="Nature">
        <title>Giant virus diversity and host interactions through global metagenomics.</title>
        <authorList>
            <person name="Schulz F."/>
            <person name="Roux S."/>
            <person name="Paez-Espino D."/>
            <person name="Jungbluth S."/>
            <person name="Walsh D.A."/>
            <person name="Denef V.J."/>
            <person name="McMahon K.D."/>
            <person name="Konstantinidis K.T."/>
            <person name="Eloe-Fadrosh E.A."/>
            <person name="Kyrpides N.C."/>
            <person name="Woyke T."/>
        </authorList>
    </citation>
    <scope>NUCLEOTIDE SEQUENCE</scope>
    <source>
        <strain evidence="1">GVMAG-M-3300023184-68</strain>
    </source>
</reference>
<sequence length="322" mass="37197">MKIALIGPGIMPIPPPGWGAVEILIWDYYLELTKQGHQADIINKMRTSDYDQSSAETMYSRELIQTINDGNYDFVHIHYDCLYYIMPYLTCPHVAITSHFPYIDQPDKYGGFDVIFHNICYNRNHSIFALSKKDYDVFESQCVDKSRLFLLVNGANHNKILPNYNGKNKNRSIYIAKVDERKQQRKYCTIPNIDFYGKCDDHHFSQLACYRGEKPHDELMDIMAGYGNLVLLSTGENGTPLVIKEALMAGLPVVTNKYASNDLNENLPFIDIIPDDKLGNLEYIEQIIQNNLGKQWMKDDIRKYAVEYFSWEKLVSDYVGVK</sequence>
<dbReference type="EMBL" id="MN740153">
    <property type="protein sequence ID" value="QHT90248.1"/>
    <property type="molecule type" value="Genomic_DNA"/>
</dbReference>
<organism evidence="1">
    <name type="scientific">viral metagenome</name>
    <dbReference type="NCBI Taxonomy" id="1070528"/>
    <lineage>
        <taxon>unclassified sequences</taxon>
        <taxon>metagenomes</taxon>
        <taxon>organismal metagenomes</taxon>
    </lineage>
</organism>
<accession>A0A6C0IB44</accession>
<dbReference type="Gene3D" id="3.40.50.2000">
    <property type="entry name" value="Glycogen Phosphorylase B"/>
    <property type="match status" value="2"/>
</dbReference>
<protein>
    <recommendedName>
        <fullName evidence="2">Glycosyltransferase</fullName>
    </recommendedName>
</protein>